<organism evidence="2 3">
    <name type="scientific">Canna indica</name>
    <name type="common">Indian-shot</name>
    <dbReference type="NCBI Taxonomy" id="4628"/>
    <lineage>
        <taxon>Eukaryota</taxon>
        <taxon>Viridiplantae</taxon>
        <taxon>Streptophyta</taxon>
        <taxon>Embryophyta</taxon>
        <taxon>Tracheophyta</taxon>
        <taxon>Spermatophyta</taxon>
        <taxon>Magnoliopsida</taxon>
        <taxon>Liliopsida</taxon>
        <taxon>Zingiberales</taxon>
        <taxon>Cannaceae</taxon>
        <taxon>Canna</taxon>
    </lineage>
</organism>
<feature type="region of interest" description="Disordered" evidence="1">
    <location>
        <begin position="1"/>
        <end position="35"/>
    </location>
</feature>
<dbReference type="AlphaFoldDB" id="A0AAQ3QEU8"/>
<dbReference type="Proteomes" id="UP001327560">
    <property type="component" value="Chromosome 5"/>
</dbReference>
<evidence type="ECO:0000313" key="3">
    <source>
        <dbReference type="Proteomes" id="UP001327560"/>
    </source>
</evidence>
<name>A0AAQ3QEU8_9LILI</name>
<gene>
    <name evidence="2" type="ORF">Cni_G17167</name>
</gene>
<protein>
    <submittedName>
        <fullName evidence="2">Uncharacterized protein</fullName>
    </submittedName>
</protein>
<keyword evidence="3" id="KW-1185">Reference proteome</keyword>
<accession>A0AAQ3QEU8</accession>
<evidence type="ECO:0000313" key="2">
    <source>
        <dbReference type="EMBL" id="WOL08414.1"/>
    </source>
</evidence>
<dbReference type="EMBL" id="CP136894">
    <property type="protein sequence ID" value="WOL08414.1"/>
    <property type="molecule type" value="Genomic_DNA"/>
</dbReference>
<proteinExistence type="predicted"/>
<evidence type="ECO:0000256" key="1">
    <source>
        <dbReference type="SAM" id="MobiDB-lite"/>
    </source>
</evidence>
<reference evidence="2 3" key="1">
    <citation type="submission" date="2023-10" db="EMBL/GenBank/DDBJ databases">
        <title>Chromosome-scale genome assembly provides insights into flower coloration mechanisms of Canna indica.</title>
        <authorList>
            <person name="Li C."/>
        </authorList>
    </citation>
    <scope>NUCLEOTIDE SEQUENCE [LARGE SCALE GENOMIC DNA]</scope>
    <source>
        <tissue evidence="2">Flower</tissue>
    </source>
</reference>
<sequence length="63" mass="6738">MATLDESEAIPSARTSPSPDPPYGDPKSRPPSHGMNLVAPLADLVPLFRGCSFFAVSRPTDLR</sequence>